<name>A0ABW1YH66_9GAMM</name>
<dbReference type="EMBL" id="JBHSVR010000001">
    <property type="protein sequence ID" value="MFC6632103.1"/>
    <property type="molecule type" value="Genomic_DNA"/>
</dbReference>
<keyword evidence="1" id="KW-0732">Signal</keyword>
<gene>
    <name evidence="2" type="ORF">ACFQBM_02365</name>
</gene>
<keyword evidence="3" id="KW-1185">Reference proteome</keyword>
<accession>A0ABW1YH66</accession>
<dbReference type="Proteomes" id="UP001596425">
    <property type="component" value="Unassembled WGS sequence"/>
</dbReference>
<dbReference type="SUPFAM" id="SSF110296">
    <property type="entry name" value="Oligoxyloglucan reducing end-specific cellobiohydrolase"/>
    <property type="match status" value="1"/>
</dbReference>
<dbReference type="CDD" id="cd15482">
    <property type="entry name" value="Sialidase_non-viral"/>
    <property type="match status" value="1"/>
</dbReference>
<dbReference type="InterPro" id="IPR015943">
    <property type="entry name" value="WD40/YVTN_repeat-like_dom_sf"/>
</dbReference>
<organism evidence="2 3">
    <name type="scientific">Microbulbifer taiwanensis</name>
    <dbReference type="NCBI Taxonomy" id="986746"/>
    <lineage>
        <taxon>Bacteria</taxon>
        <taxon>Pseudomonadati</taxon>
        <taxon>Pseudomonadota</taxon>
        <taxon>Gammaproteobacteria</taxon>
        <taxon>Cellvibrionales</taxon>
        <taxon>Microbulbiferaceae</taxon>
        <taxon>Microbulbifer</taxon>
    </lineage>
</organism>
<dbReference type="RefSeq" id="WP_193192218.1">
    <property type="nucleotide sequence ID" value="NZ_JACZFR010000026.1"/>
</dbReference>
<evidence type="ECO:0000313" key="3">
    <source>
        <dbReference type="Proteomes" id="UP001596425"/>
    </source>
</evidence>
<evidence type="ECO:0000256" key="1">
    <source>
        <dbReference type="SAM" id="SignalP"/>
    </source>
</evidence>
<feature type="signal peptide" evidence="1">
    <location>
        <begin position="1"/>
        <end position="18"/>
    </location>
</feature>
<proteinExistence type="predicted"/>
<dbReference type="Gene3D" id="2.130.10.10">
    <property type="entry name" value="YVTN repeat-like/Quinoprotein amine dehydrogenase"/>
    <property type="match status" value="1"/>
</dbReference>
<reference evidence="3" key="1">
    <citation type="journal article" date="2019" name="Int. J. Syst. Evol. Microbiol.">
        <title>The Global Catalogue of Microorganisms (GCM) 10K type strain sequencing project: providing services to taxonomists for standard genome sequencing and annotation.</title>
        <authorList>
            <consortium name="The Broad Institute Genomics Platform"/>
            <consortium name="The Broad Institute Genome Sequencing Center for Infectious Disease"/>
            <person name="Wu L."/>
            <person name="Ma J."/>
        </authorList>
    </citation>
    <scope>NUCLEOTIDE SEQUENCE [LARGE SCALE GENOMIC DNA]</scope>
    <source>
        <strain evidence="3">CGMCC 1.13718</strain>
    </source>
</reference>
<dbReference type="PANTHER" id="PTHR47199:SF2">
    <property type="entry name" value="PHOTOSYSTEM II STABILITY_ASSEMBLY FACTOR HCF136, CHLOROPLASTIC"/>
    <property type="match status" value="1"/>
</dbReference>
<feature type="chain" id="PRO_5045457416" evidence="1">
    <location>
        <begin position="19"/>
        <end position="337"/>
    </location>
</feature>
<protein>
    <submittedName>
        <fullName evidence="2">WD40/YVTN/BNR-like repeat-containing protein</fullName>
    </submittedName>
</protein>
<sequence>MRILLILVSISFAVGAVAMPEWQVTQLDKPDSLRGSAVGPSSLWVSGTDNTVFKSTDGGKSWQDVSVKQQPATDFRDIELFDDQTAMVMGVGSGAQSRLYLTEDGGGSWRLLFENPDESGFFDSIAFWDRDRGLLLGDPVDGYYVVVVTKDGGRSWNRIAKDKLPPLVPNEAAFAASGNTLITGPGGSAYFTTGGFQASVYTSEDYGHSWQRSRVPLHSESQTSGGYALALNRRDQLFAMGGDYRDRPGAYNNLAMLGADGWVVADNGRRGLLTAMACVENTCIASGKTANDISFDGGAGWQPLPGEGFYTLAAGAQLILGAGADGRVGVIGLVPEK</sequence>
<evidence type="ECO:0000313" key="2">
    <source>
        <dbReference type="EMBL" id="MFC6632103.1"/>
    </source>
</evidence>
<dbReference type="PANTHER" id="PTHR47199">
    <property type="entry name" value="PHOTOSYSTEM II STABILITY/ASSEMBLY FACTOR HCF136, CHLOROPLASTIC"/>
    <property type="match status" value="1"/>
</dbReference>
<comment type="caution">
    <text evidence="2">The sequence shown here is derived from an EMBL/GenBank/DDBJ whole genome shotgun (WGS) entry which is preliminary data.</text>
</comment>